<dbReference type="HOGENOM" id="CLU_2977327_0_0_11"/>
<accession>D9WH55</accession>
<reference evidence="1 2" key="1">
    <citation type="submission" date="2009-02" db="EMBL/GenBank/DDBJ databases">
        <title>Annotation of Streptomyces hygroscopicus strain ATCC 53653.</title>
        <authorList>
            <consortium name="The Broad Institute Genome Sequencing Platform"/>
            <consortium name="Broad Institute Microbial Sequencing Center"/>
            <person name="Fischbach M."/>
            <person name="Godfrey P."/>
            <person name="Ward D."/>
            <person name="Young S."/>
            <person name="Zeng Q."/>
            <person name="Koehrsen M."/>
            <person name="Alvarado L."/>
            <person name="Berlin A.M."/>
            <person name="Bochicchio J."/>
            <person name="Borenstein D."/>
            <person name="Chapman S.B."/>
            <person name="Chen Z."/>
            <person name="Engels R."/>
            <person name="Freedman E."/>
            <person name="Gellesch M."/>
            <person name="Goldberg J."/>
            <person name="Griggs A."/>
            <person name="Gujja S."/>
            <person name="Heilman E.R."/>
            <person name="Heiman D.I."/>
            <person name="Hepburn T.A."/>
            <person name="Howarth C."/>
            <person name="Jen D."/>
            <person name="Larson L."/>
            <person name="Lewis B."/>
            <person name="Mehta T."/>
            <person name="Park D."/>
            <person name="Pearson M."/>
            <person name="Richards J."/>
            <person name="Roberts A."/>
            <person name="Saif S."/>
            <person name="Shea T.D."/>
            <person name="Shenoy N."/>
            <person name="Sisk P."/>
            <person name="Stolte C."/>
            <person name="Sykes S.N."/>
            <person name="Thomson T."/>
            <person name="Walk T."/>
            <person name="White J."/>
            <person name="Yandava C."/>
            <person name="Straight P."/>
            <person name="Clardy J."/>
            <person name="Hung D."/>
            <person name="Kolter R."/>
            <person name="Mekalanos J."/>
            <person name="Walker S."/>
            <person name="Walsh C.T."/>
            <person name="Wieland-Brown L.C."/>
            <person name="Haas B."/>
            <person name="Nusbaum C."/>
            <person name="Birren B."/>
        </authorList>
    </citation>
    <scope>NUCLEOTIDE SEQUENCE [LARGE SCALE GENOMIC DNA]</scope>
    <source>
        <strain evidence="1 2">ATCC 53653</strain>
    </source>
</reference>
<dbReference type="EMBL" id="GG657754">
    <property type="protein sequence ID" value="EFL27535.1"/>
    <property type="molecule type" value="Genomic_DNA"/>
</dbReference>
<organism evidence="1 2">
    <name type="scientific">Streptomyces himastatinicus ATCC 53653</name>
    <dbReference type="NCBI Taxonomy" id="457427"/>
    <lineage>
        <taxon>Bacteria</taxon>
        <taxon>Bacillati</taxon>
        <taxon>Actinomycetota</taxon>
        <taxon>Actinomycetes</taxon>
        <taxon>Kitasatosporales</taxon>
        <taxon>Streptomycetaceae</taxon>
        <taxon>Streptomyces</taxon>
        <taxon>Streptomyces violaceusniger group</taxon>
    </lineage>
</organism>
<gene>
    <name evidence="1" type="ORF">SSOG_07249</name>
</gene>
<evidence type="ECO:0000313" key="2">
    <source>
        <dbReference type="Proteomes" id="UP000003963"/>
    </source>
</evidence>
<dbReference type="Proteomes" id="UP000003963">
    <property type="component" value="Unassembled WGS sequence"/>
</dbReference>
<protein>
    <submittedName>
        <fullName evidence="1">Uncharacterized protein</fullName>
    </submittedName>
</protein>
<proteinExistence type="predicted"/>
<keyword evidence="2" id="KW-1185">Reference proteome</keyword>
<evidence type="ECO:0000313" key="1">
    <source>
        <dbReference type="EMBL" id="EFL27535.1"/>
    </source>
</evidence>
<dbReference type="AlphaFoldDB" id="D9WH55"/>
<name>D9WH55_9ACTN</name>
<sequence length="58" mass="6664">MLVEVLRRAFPIADTRPAFCKPPGQHEEWEFSERPMLGLPLEFGEGPPWRILATCPDQ</sequence>